<dbReference type="Proteomes" id="UP000036834">
    <property type="component" value="Unassembled WGS sequence"/>
</dbReference>
<accession>A0A0K9YQT2</accession>
<keyword evidence="12" id="KW-1185">Reference proteome</keyword>
<dbReference type="AlphaFoldDB" id="A0A0K9YQT2"/>
<dbReference type="InterPro" id="IPR002933">
    <property type="entry name" value="Peptidase_M20"/>
</dbReference>
<comment type="caution">
    <text evidence="10">The sequence shown here is derived from an EMBL/GenBank/DDBJ whole genome shotgun (WGS) entry which is preliminary data.</text>
</comment>
<dbReference type="Pfam" id="PF01546">
    <property type="entry name" value="Peptidase_M20"/>
    <property type="match status" value="1"/>
</dbReference>
<dbReference type="SUPFAM" id="SSF55031">
    <property type="entry name" value="Bacterial exopeptidase dimerisation domain"/>
    <property type="match status" value="1"/>
</dbReference>
<evidence type="ECO:0000256" key="3">
    <source>
        <dbReference type="ARBA" id="ARBA00006247"/>
    </source>
</evidence>
<evidence type="ECO:0000259" key="8">
    <source>
        <dbReference type="Pfam" id="PF07687"/>
    </source>
</evidence>
<comment type="cofactor">
    <cofactor evidence="2">
        <name>Zn(2+)</name>
        <dbReference type="ChEBI" id="CHEBI:29105"/>
    </cofactor>
</comment>
<evidence type="ECO:0000313" key="9">
    <source>
        <dbReference type="EMBL" id="GED70040.1"/>
    </source>
</evidence>
<reference evidence="11" key="1">
    <citation type="submission" date="2015-07" db="EMBL/GenBank/DDBJ databases">
        <title>Genome sequencing project for genomic taxonomy and phylogenomics of Bacillus-like bacteria.</title>
        <authorList>
            <person name="Liu B."/>
            <person name="Wang J."/>
            <person name="Zhu Y."/>
            <person name="Liu G."/>
            <person name="Chen Q."/>
            <person name="Chen Z."/>
            <person name="Lan J."/>
            <person name="Che J."/>
            <person name="Ge C."/>
            <person name="Shi H."/>
            <person name="Pan Z."/>
            <person name="Liu X."/>
        </authorList>
    </citation>
    <scope>NUCLEOTIDE SEQUENCE [LARGE SCALE GENOMIC DNA]</scope>
    <source>
        <strain evidence="11">DSM 9887</strain>
    </source>
</reference>
<dbReference type="InterPro" id="IPR010182">
    <property type="entry name" value="ArgE/DapE"/>
</dbReference>
<evidence type="ECO:0000313" key="11">
    <source>
        <dbReference type="Proteomes" id="UP000036834"/>
    </source>
</evidence>
<protein>
    <submittedName>
        <fullName evidence="9">Acetylornithine deacetylase</fullName>
    </submittedName>
</protein>
<dbReference type="RefSeq" id="WP_049739533.1">
    <property type="nucleotide sequence ID" value="NZ_BJON01000014.1"/>
</dbReference>
<dbReference type="Gene3D" id="3.40.630.10">
    <property type="entry name" value="Zn peptidases"/>
    <property type="match status" value="1"/>
</dbReference>
<comment type="cofactor">
    <cofactor evidence="1">
        <name>Co(2+)</name>
        <dbReference type="ChEBI" id="CHEBI:48828"/>
    </cofactor>
</comment>
<feature type="domain" description="Peptidase M20 dimerisation" evidence="8">
    <location>
        <begin position="198"/>
        <end position="323"/>
    </location>
</feature>
<proteinExistence type="inferred from homology"/>
<evidence type="ECO:0000256" key="5">
    <source>
        <dbReference type="ARBA" id="ARBA00022801"/>
    </source>
</evidence>
<dbReference type="EMBL" id="LGIQ01000009">
    <property type="protein sequence ID" value="KNB70540.1"/>
    <property type="molecule type" value="Genomic_DNA"/>
</dbReference>
<evidence type="ECO:0000256" key="6">
    <source>
        <dbReference type="ARBA" id="ARBA00022833"/>
    </source>
</evidence>
<keyword evidence="5" id="KW-0378">Hydrolase</keyword>
<keyword evidence="6" id="KW-0862">Zinc</keyword>
<dbReference type="EMBL" id="BJON01000014">
    <property type="protein sequence ID" value="GED70040.1"/>
    <property type="molecule type" value="Genomic_DNA"/>
</dbReference>
<dbReference type="PANTHER" id="PTHR43808:SF25">
    <property type="entry name" value="PEPTIDASE M20 DIMERISATION DOMAIN-CONTAINING PROTEIN"/>
    <property type="match status" value="1"/>
</dbReference>
<evidence type="ECO:0000256" key="2">
    <source>
        <dbReference type="ARBA" id="ARBA00001947"/>
    </source>
</evidence>
<dbReference type="InterPro" id="IPR036264">
    <property type="entry name" value="Bact_exopeptidase_dim_dom"/>
</dbReference>
<keyword evidence="7" id="KW-0170">Cobalt</keyword>
<reference evidence="9 12" key="3">
    <citation type="submission" date="2019-06" db="EMBL/GenBank/DDBJ databases">
        <title>Whole genome shotgun sequence of Brevibacillus reuszeri NBRC 15719.</title>
        <authorList>
            <person name="Hosoyama A."/>
            <person name="Uohara A."/>
            <person name="Ohji S."/>
            <person name="Ichikawa N."/>
        </authorList>
    </citation>
    <scope>NUCLEOTIDE SEQUENCE [LARGE SCALE GENOMIC DNA]</scope>
    <source>
        <strain evidence="9 12">NBRC 15719</strain>
    </source>
</reference>
<keyword evidence="4" id="KW-0479">Metal-binding</keyword>
<dbReference type="GO" id="GO:0046872">
    <property type="term" value="F:metal ion binding"/>
    <property type="evidence" value="ECO:0007669"/>
    <property type="project" value="UniProtKB-KW"/>
</dbReference>
<dbReference type="InterPro" id="IPR050072">
    <property type="entry name" value="Peptidase_M20A"/>
</dbReference>
<gene>
    <name evidence="10" type="ORF">ADS79_16630</name>
    <name evidence="9" type="ORF">BRE01_37420</name>
</gene>
<dbReference type="NCBIfam" id="TIGR01910">
    <property type="entry name" value="DapE-ArgE"/>
    <property type="match status" value="1"/>
</dbReference>
<evidence type="ECO:0000256" key="4">
    <source>
        <dbReference type="ARBA" id="ARBA00022723"/>
    </source>
</evidence>
<comment type="similarity">
    <text evidence="3">Belongs to the peptidase M20A family.</text>
</comment>
<dbReference type="SUPFAM" id="SSF53187">
    <property type="entry name" value="Zn-dependent exopeptidases"/>
    <property type="match status" value="1"/>
</dbReference>
<organism evidence="10 11">
    <name type="scientific">Brevibacillus reuszeri</name>
    <dbReference type="NCBI Taxonomy" id="54915"/>
    <lineage>
        <taxon>Bacteria</taxon>
        <taxon>Bacillati</taxon>
        <taxon>Bacillota</taxon>
        <taxon>Bacilli</taxon>
        <taxon>Bacillales</taxon>
        <taxon>Paenibacillaceae</taxon>
        <taxon>Brevibacillus</taxon>
    </lineage>
</organism>
<dbReference type="PANTHER" id="PTHR43808">
    <property type="entry name" value="ACETYLORNITHINE DEACETYLASE"/>
    <property type="match status" value="1"/>
</dbReference>
<dbReference type="PATRIC" id="fig|54915.3.peg.2381"/>
<evidence type="ECO:0000313" key="12">
    <source>
        <dbReference type="Proteomes" id="UP000319578"/>
    </source>
</evidence>
<dbReference type="Gene3D" id="3.30.70.360">
    <property type="match status" value="1"/>
</dbReference>
<dbReference type="Proteomes" id="UP000319578">
    <property type="component" value="Unassembled WGS sequence"/>
</dbReference>
<dbReference type="STRING" id="54915.ADS79_16630"/>
<reference evidence="10" key="2">
    <citation type="submission" date="2015-07" db="EMBL/GenBank/DDBJ databases">
        <title>MeaNS - Measles Nucleotide Surveillance Program.</title>
        <authorList>
            <person name="Tran T."/>
            <person name="Druce J."/>
        </authorList>
    </citation>
    <scope>NUCLEOTIDE SEQUENCE</scope>
    <source>
        <strain evidence="10">DSM 9887</strain>
    </source>
</reference>
<sequence>MAAKDWKGIVQEWVEHNQQHIVELLQELVRFKSVNPNFLERPEASESDKLQEFLKDYLLSMGLTVDKWDVYEGQPNVVASIKGKSRDKTLILNGHVDVVPEGDMSRWSVDPWKAEIHGGRLYGRGSMDMKAGVVSNIMVAKFLSELGVELNSDLDLHIVIDEENGGAGTRAVLDRGYRGAGVIVTEPTDGTVNPVEGGLHWARVSVKGVAGHSAWRYRHIYPGYERTGVNAIEKAMKIIQATSELERDWGLNRRHPLLPPGANAINAGVMLAGAGVKNGIPETITNPAIIPDYCVIEYDIKYLPTENSEDIKREFEAAVSAAAITDSWLRENPPIVEWGLRGVDFPPVNTPLDHDIVKIIADGQAAFGISPVYQGFVAVCDVAWYAGRNIPGVIYGPVGAQPHGPDEYVELDSLFEVTKVLILSALKWYGILGGDEKEKEC</sequence>
<evidence type="ECO:0000256" key="7">
    <source>
        <dbReference type="ARBA" id="ARBA00023285"/>
    </source>
</evidence>
<dbReference type="Pfam" id="PF07687">
    <property type="entry name" value="M20_dimer"/>
    <property type="match status" value="1"/>
</dbReference>
<evidence type="ECO:0000313" key="10">
    <source>
        <dbReference type="EMBL" id="KNB70540.1"/>
    </source>
</evidence>
<evidence type="ECO:0000256" key="1">
    <source>
        <dbReference type="ARBA" id="ARBA00001941"/>
    </source>
</evidence>
<name>A0A0K9YQT2_9BACL</name>
<dbReference type="GO" id="GO:0016787">
    <property type="term" value="F:hydrolase activity"/>
    <property type="evidence" value="ECO:0007669"/>
    <property type="project" value="UniProtKB-KW"/>
</dbReference>
<dbReference type="InterPro" id="IPR011650">
    <property type="entry name" value="Peptidase_M20_dimer"/>
</dbReference>